<evidence type="ECO:0000256" key="1">
    <source>
        <dbReference type="ARBA" id="ARBA00022898"/>
    </source>
</evidence>
<keyword evidence="3" id="KW-0032">Aminotransferase</keyword>
<dbReference type="PANTHER" id="PTHR43586">
    <property type="entry name" value="CYSTEINE DESULFURASE"/>
    <property type="match status" value="1"/>
</dbReference>
<dbReference type="Pfam" id="PF00266">
    <property type="entry name" value="Aminotran_5"/>
    <property type="match status" value="1"/>
</dbReference>
<gene>
    <name evidence="3" type="ORF">QLS71_002880</name>
</gene>
<dbReference type="KEGG" id="mlil:QLS71_002880"/>
<dbReference type="Gene3D" id="3.90.1150.10">
    <property type="entry name" value="Aspartate Aminotransferase, domain 1"/>
    <property type="match status" value="1"/>
</dbReference>
<proteinExistence type="predicted"/>
<dbReference type="AlphaFoldDB" id="A0AAU7EH48"/>
<dbReference type="SUPFAM" id="SSF53383">
    <property type="entry name" value="PLP-dependent transferases"/>
    <property type="match status" value="1"/>
</dbReference>
<dbReference type="InterPro" id="IPR015424">
    <property type="entry name" value="PyrdxlP-dep_Trfase"/>
</dbReference>
<dbReference type="InterPro" id="IPR000192">
    <property type="entry name" value="Aminotrans_V_dom"/>
</dbReference>
<reference evidence="3" key="1">
    <citation type="submission" date="2024-04" db="EMBL/GenBank/DDBJ databases">
        <title>Mariniflexile litorale, isolated from the shallow sediments of the Sea of Japan.</title>
        <authorList>
            <person name="Romanenko L."/>
            <person name="Isaeva M."/>
        </authorList>
    </citation>
    <scope>NUCLEOTIDE SEQUENCE [LARGE SCALE GENOMIC DNA]</scope>
    <source>
        <strain evidence="3">KMM 9835</strain>
    </source>
</reference>
<dbReference type="Gene3D" id="3.40.640.10">
    <property type="entry name" value="Type I PLP-dependent aspartate aminotransferase-like (Major domain)"/>
    <property type="match status" value="1"/>
</dbReference>
<feature type="domain" description="Aminotransferase class V" evidence="2">
    <location>
        <begin position="51"/>
        <end position="459"/>
    </location>
</feature>
<dbReference type="InterPro" id="IPR015422">
    <property type="entry name" value="PyrdxlP-dep_Trfase_small"/>
</dbReference>
<dbReference type="GO" id="GO:0008483">
    <property type="term" value="F:transaminase activity"/>
    <property type="evidence" value="ECO:0007669"/>
    <property type="project" value="UniProtKB-KW"/>
</dbReference>
<dbReference type="EMBL" id="CP155618">
    <property type="protein sequence ID" value="XBL14968.1"/>
    <property type="molecule type" value="Genomic_DNA"/>
</dbReference>
<evidence type="ECO:0000313" key="3">
    <source>
        <dbReference type="EMBL" id="XBL14968.1"/>
    </source>
</evidence>
<dbReference type="Proteomes" id="UP001224325">
    <property type="component" value="Chromosome"/>
</dbReference>
<keyword evidence="4" id="KW-1185">Reference proteome</keyword>
<sequence length="508" mass="57083">MSIIENTQKVTNTNKSKVSIPNLEAYFASFRENIVGLNTSFLSPYGEKKIIYADWTASGRLYRPIEEKLLNDIGPFVANTHTETSITGSVMTHAYHEARQIIKKHVNASNDDILITVGTGMTGAINKFQRILGIKLNENLKDHTVVPEEKRPIVFVSHMEHHSNQTSWLETIAKVIVIPSNKDGLPCLESLVGLLQKYNETPIKIAAITGCSNVTGIITPYHDIAKIMHQNNGLCFVDFACSAPYVMIDMHPVDEDEYLDAITFSPHKFLGGPGTSGVLIFNKKLYKNLVPDNPGGGTVNYTNPWGDHDYIDDIETREDGGTPGFLQAIRIALSIQLKEKMGIQNILDREHELNAIIFGRLKNIKNLKILASEHTNRLSVFSFYIENAHYNLIVKLLNDRFGVQTRGGCSCAGTYGHYLLNVDKTTSKFIEKKILVGCLIERPGWVRMSVHPTMTNAEVGFICDAIEAVSKSFEIWSKDYTYDALKNEHIYHSELNTESEMIKNWFKL</sequence>
<dbReference type="PANTHER" id="PTHR43586:SF8">
    <property type="entry name" value="CYSTEINE DESULFURASE 1, CHLOROPLASTIC"/>
    <property type="match status" value="1"/>
</dbReference>
<keyword evidence="1" id="KW-0663">Pyridoxal phosphate</keyword>
<dbReference type="RefSeq" id="WP_308990413.1">
    <property type="nucleotide sequence ID" value="NZ_CP155618.1"/>
</dbReference>
<dbReference type="InterPro" id="IPR015421">
    <property type="entry name" value="PyrdxlP-dep_Trfase_major"/>
</dbReference>
<accession>A0AAU7EH48</accession>
<organism evidence="3 4">
    <name type="scientific">Mariniflexile litorale</name>
    <dbReference type="NCBI Taxonomy" id="3045158"/>
    <lineage>
        <taxon>Bacteria</taxon>
        <taxon>Pseudomonadati</taxon>
        <taxon>Bacteroidota</taxon>
        <taxon>Flavobacteriia</taxon>
        <taxon>Flavobacteriales</taxon>
        <taxon>Flavobacteriaceae</taxon>
        <taxon>Mariniflexile</taxon>
    </lineage>
</organism>
<evidence type="ECO:0000259" key="2">
    <source>
        <dbReference type="Pfam" id="PF00266"/>
    </source>
</evidence>
<name>A0AAU7EH48_9FLAO</name>
<evidence type="ECO:0000313" key="4">
    <source>
        <dbReference type="Proteomes" id="UP001224325"/>
    </source>
</evidence>
<keyword evidence="3" id="KW-0808">Transferase</keyword>
<protein>
    <submittedName>
        <fullName evidence="3">Aminotransferase class V-fold PLP-dependent enzyme</fullName>
    </submittedName>
</protein>